<reference evidence="1 2" key="1">
    <citation type="journal article" date="2022" name="bioRxiv">
        <title>The genome of the oomycete Peronosclerospora sorghi, a cosmopolitan pathogen of maize and sorghum, is inflated with dispersed pseudogenes.</title>
        <authorList>
            <person name="Fletcher K."/>
            <person name="Martin F."/>
            <person name="Isakeit T."/>
            <person name="Cavanaugh K."/>
            <person name="Magill C."/>
            <person name="Michelmore R."/>
        </authorList>
    </citation>
    <scope>NUCLEOTIDE SEQUENCE [LARGE SCALE GENOMIC DNA]</scope>
    <source>
        <strain evidence="1">P6</strain>
    </source>
</reference>
<evidence type="ECO:0000313" key="2">
    <source>
        <dbReference type="Proteomes" id="UP001163321"/>
    </source>
</evidence>
<comment type="caution">
    <text evidence="1">The sequence shown here is derived from an EMBL/GenBank/DDBJ whole genome shotgun (WGS) entry which is preliminary data.</text>
</comment>
<sequence>MNYGGGYEAYGGMDEYSTHGGGGFMSSQPSGSQSTPTKRSGATQSLVPVSVKQLQSLDTGSMDDDALRLDGQELSTVKLVGLLTAFTPHSTSLRFKLDDGSGLFECQYFIASEDADASDREMNRLREGSYVRVVGKLRTFQGKMSLSCYHVAPLTDMNELTHHLVEVIYVHCYHTKGRVASESGKTDVAMTSWTTPVKADSGKAWNQPSAGRYPGEMDMLDSSFSPEQQAILNVLGTCTSDHGLKIDQIYADLRGQVTEAQLRSALNYLTNEGHVYSTIDEDHFRRTA</sequence>
<dbReference type="Proteomes" id="UP001163321">
    <property type="component" value="Chromosome 11"/>
</dbReference>
<keyword evidence="2" id="KW-1185">Reference proteome</keyword>
<accession>A0ACC0WNN5</accession>
<gene>
    <name evidence="1" type="ORF">PsorP6_017725</name>
</gene>
<dbReference type="EMBL" id="CM047590">
    <property type="protein sequence ID" value="KAI9919636.1"/>
    <property type="molecule type" value="Genomic_DNA"/>
</dbReference>
<organism evidence="1 2">
    <name type="scientific">Peronosclerospora sorghi</name>
    <dbReference type="NCBI Taxonomy" id="230839"/>
    <lineage>
        <taxon>Eukaryota</taxon>
        <taxon>Sar</taxon>
        <taxon>Stramenopiles</taxon>
        <taxon>Oomycota</taxon>
        <taxon>Peronosporomycetes</taxon>
        <taxon>Peronosporales</taxon>
        <taxon>Peronosporaceae</taxon>
        <taxon>Peronosclerospora</taxon>
    </lineage>
</organism>
<protein>
    <submittedName>
        <fullName evidence="1">Uncharacterized protein</fullName>
    </submittedName>
</protein>
<proteinExistence type="predicted"/>
<evidence type="ECO:0000313" key="1">
    <source>
        <dbReference type="EMBL" id="KAI9919636.1"/>
    </source>
</evidence>
<name>A0ACC0WNN5_9STRA</name>